<feature type="compositionally biased region" description="Polar residues" evidence="6">
    <location>
        <begin position="950"/>
        <end position="960"/>
    </location>
</feature>
<comment type="subcellular location">
    <subcellularLocation>
        <location evidence="1">Nucleus</location>
    </subcellularLocation>
</comment>
<reference evidence="8 9" key="1">
    <citation type="journal article" date="2020" name="IScience">
        <title>Genome Sequencing of the Endangered Kingdonia uniflora (Circaeasteraceae, Ranunculales) Reveals Potential Mechanisms of Evolutionary Specialization.</title>
        <authorList>
            <person name="Sun Y."/>
            <person name="Deng T."/>
            <person name="Zhang A."/>
            <person name="Moore M.J."/>
            <person name="Landis J.B."/>
            <person name="Lin N."/>
            <person name="Zhang H."/>
            <person name="Zhang X."/>
            <person name="Huang J."/>
            <person name="Zhang X."/>
            <person name="Sun H."/>
            <person name="Wang H."/>
        </authorList>
    </citation>
    <scope>NUCLEOTIDE SEQUENCE [LARGE SCALE GENOMIC DNA]</scope>
    <source>
        <strain evidence="8">TB1705</strain>
        <tissue evidence="8">Leaf</tissue>
    </source>
</reference>
<feature type="compositionally biased region" description="Polar residues" evidence="6">
    <location>
        <begin position="2172"/>
        <end position="2181"/>
    </location>
</feature>
<keyword evidence="4" id="KW-0804">Transcription</keyword>
<dbReference type="Proteomes" id="UP000541444">
    <property type="component" value="Unassembled WGS sequence"/>
</dbReference>
<evidence type="ECO:0000313" key="8">
    <source>
        <dbReference type="EMBL" id="KAF6175105.1"/>
    </source>
</evidence>
<feature type="region of interest" description="Disordered" evidence="6">
    <location>
        <begin position="914"/>
        <end position="974"/>
    </location>
</feature>
<evidence type="ECO:0000256" key="4">
    <source>
        <dbReference type="ARBA" id="ARBA00023163"/>
    </source>
</evidence>
<dbReference type="PANTHER" id="PTHR46567:SF1">
    <property type="entry name" value="MEDIATOR OF RNA POLYMERASE II TRANSCRIPTION SUBUNIT 12"/>
    <property type="match status" value="1"/>
</dbReference>
<keyword evidence="9" id="KW-1185">Reference proteome</keyword>
<dbReference type="EMBL" id="JACGCM010000215">
    <property type="protein sequence ID" value="KAF6175105.1"/>
    <property type="molecule type" value="Genomic_DNA"/>
</dbReference>
<evidence type="ECO:0000256" key="1">
    <source>
        <dbReference type="ARBA" id="ARBA00004123"/>
    </source>
</evidence>
<dbReference type="OrthoDB" id="20828at2759"/>
<evidence type="ECO:0000256" key="2">
    <source>
        <dbReference type="ARBA" id="ARBA00010289"/>
    </source>
</evidence>
<dbReference type="InterPro" id="IPR019035">
    <property type="entry name" value="Mediator_Med12"/>
</dbReference>
<dbReference type="GO" id="GO:0006357">
    <property type="term" value="P:regulation of transcription by RNA polymerase II"/>
    <property type="evidence" value="ECO:0007669"/>
    <property type="project" value="InterPro"/>
</dbReference>
<comment type="similarity">
    <text evidence="2">Belongs to the Mediator complex subunit 12 family.</text>
</comment>
<protein>
    <recommendedName>
        <fullName evidence="7">Mediator complex subunit Med12 domain-containing protein</fullName>
    </recommendedName>
</protein>
<evidence type="ECO:0000256" key="3">
    <source>
        <dbReference type="ARBA" id="ARBA00023015"/>
    </source>
</evidence>
<sequence>MPVGAYLLRLLQQAPYKLNCDRDPLNGRLGAPDYYPQTSDCPEETLNRDYLQHGYKETVDGLEEAREIVLSQLGTFTKPVVVKCKEAIRKRLRAINESRAQKRKVQSGRTWMYFSDMQQAGQVYGVPLSGQLLNKPCVFPEQKPCSEDFRNKWIEVCVLKHPSYFNMNFIFVEKRAISSYFGLSQPHKRLRLLSDQVPHGFRRKSLFEVLIRHNVPLLRATWFIKVTYLNQVRPVSSSVSSSSPDKTQLARSELWTKDIIEYLQYLLDEFISKDGSLSTPPKMSLVGMAHQKSDASPVLDGEEPSLHFKWRYMARILQWHHSEGLLITSHIIDWVLNQLQVTYPFFFCIIFECKLWFYTPKQGSKYPMYFMQYLMRCIKYMYKIRYVDFQEKESLVTLQLLLPVVFSVIETVALSQTYVRNLVDVAVHSIQEPYPACLDLVANSRRAYIVSSLVGMLRYLMLAVPDTFVVLDCFPLPSCVLSEAVNYRTFLSNMSEDAVKIQNGPRNNATTDIDKGVNYAVLGIQKRVQNLSKAVSPGLQGHSVAKAVQALDKALLVGDVREAYNFLFNDLYDGDVEEGWVADVSSCLRASLKWIGTVSLSLICSVFFLCEWATCDFRDCRTSEPSGLKFTGRKDYSEVYIVVQLLKLQIEDKCDSFHKTSNKNKSMFFGDGACKTDIFQSPGPMHDIIVCWIDQHEAGKIEGLKRLQLLMVELIRSGIFYPQTYVRQLIVSGTMDRSEAPTDFERQKKHYRILKQLPGPYLLNWLKEANVADVSLLLEEAISVYSNERRFLLHGPVGGYFRDGTSSSVSQAQKVGKIVKAKSQVIELKAAISLFLHLPSSYPAPDTRQDETQGSLKRPGEKIDMMEETGGCEECRRVKRQKSSEDRSTYYPSNPSDDEDNWWMRKAPKFLESPFKVDPPLTKSIKQASRGRQKNGRKTQSLAQLAATRIENSQGASTSHACDDKLSCPHRRSGTEGQTPMYVDGVRTKMHLDDILKIGKALKSLRLLERMTLTVWLITSIKQLFEGTERSTVRWKLGEDELLAILYLMDVSLDLVSAIKFLLWLLTKIPNYSTSNVHGGRNVSVVPKSAEGHAFEVGEAFLLSSIRRYENILVAADLIPEALSALMDRAVAVMVTNGRASSSSSFVYARILLKKYANVASVAKWENFFKGTCDQRLLAELESGRSPDDDFGFSPGIPSGVEDLDGYFRQKVSGRLSRAGPTMKEIVQRQVDEAVNYFYGKEKKLLSAGAPKSLGIEKHEDGYQIAQKIVFSLMDYIRQNGGAGHEGDLSLVASAVSAIVGNVGPTIVKMSDFTAVSASNHQNNPSPISFLNCARGIAQIHIACLCLLKEALGERQFRVFEIALATEASSVVAVAFSPGKSSRSQIPDAHDANTNLSNEILNNSAKAVLARATKVVAAVSAIVVGAVVHGVTSLERIIAAFRLKEGLDILQFIRSARSGSNGTSRSFSSLKVDNSIEINLHWFRLLIGNGRTLCDGLIVELLGEPYILALSRMQRMLPLNLVFPPTYSIFGMLIWRLYITNGNIASREDVQVHQSLTFAIDDVIKHQPFRDICLHDTRAFYDCLASDVGDSEFAAILESNGSDKHLKRAFIPLRARLFLNSILDCKLRIPGDGHPESEVKLCDQLVHVLDNLQPAKFHWQWVELRLLLNEQVLIDKIEGSYNMSLVEAIRSLALNSDSSVRSDSENYFTEIILTRLLVRPDAAPLYSEVVHLLGMPIVESLLTNAKWFLGGQDVQLGRKSIRQRLVTIALSKNLSTKVQFWKPWGWSNSGMDTGNIREKKFESTLIEEGEVVDEGTDLKRSNKGTATSQKFDNVEGVKSINSQCVTERALAELVLQCMDRSSSDNGRCTFASELIKHMNNIEQQICLLTGGVIKPGGTTLSGVEGGVGKGNSRKGTRGVSPGFGRRLTGAAITDTSPPSSAALRASMWLRLQFLLKLLPIIQSEREPSGRNMKHMLASVILRLLGSRIVYEDADLSFYPMQKSSSKKEIVSPMEASDDASLDLSLSGESLFDQFLSVFYGLLSNCKPSWLKPKSVSKSTVKSPRDFSVFDREVAESLQNDLDRMQLPETVRWRLQAAMPVLPRFPLCSISCQPPAISNAALAPLHGLQSGNANLPQKNSILSSRGKPKPSLSQDQDIEVDPWTLLEDGTGSGPPSSHSNVGVVSGDHSNLKACSWLKGAVRVRRTDLTYIGAVDDDS</sequence>
<feature type="domain" description="Mediator complex subunit Med12" evidence="7">
    <location>
        <begin position="168"/>
        <end position="225"/>
    </location>
</feature>
<evidence type="ECO:0000313" key="9">
    <source>
        <dbReference type="Proteomes" id="UP000541444"/>
    </source>
</evidence>
<proteinExistence type="inferred from homology"/>
<dbReference type="PANTHER" id="PTHR46567">
    <property type="entry name" value="MEDIATOR OF RNA POLYMERASE II TRANSCRIPTION SUBUNIT 12"/>
    <property type="match status" value="1"/>
</dbReference>
<evidence type="ECO:0000256" key="5">
    <source>
        <dbReference type="ARBA" id="ARBA00023242"/>
    </source>
</evidence>
<name>A0A7J7P6N5_9MAGN</name>
<feature type="region of interest" description="Disordered" evidence="6">
    <location>
        <begin position="870"/>
        <end position="901"/>
    </location>
</feature>
<feature type="region of interest" description="Disordered" evidence="6">
    <location>
        <begin position="2135"/>
        <end position="2183"/>
    </location>
</feature>
<dbReference type="SMART" id="SM01281">
    <property type="entry name" value="Med12"/>
    <property type="match status" value="1"/>
</dbReference>
<keyword evidence="3" id="KW-0805">Transcription regulation</keyword>
<accession>A0A7J7P6N5</accession>
<dbReference type="GO" id="GO:0016592">
    <property type="term" value="C:mediator complex"/>
    <property type="evidence" value="ECO:0007669"/>
    <property type="project" value="InterPro"/>
</dbReference>
<keyword evidence="5" id="KW-0539">Nucleus</keyword>
<organism evidence="8 9">
    <name type="scientific">Kingdonia uniflora</name>
    <dbReference type="NCBI Taxonomy" id="39325"/>
    <lineage>
        <taxon>Eukaryota</taxon>
        <taxon>Viridiplantae</taxon>
        <taxon>Streptophyta</taxon>
        <taxon>Embryophyta</taxon>
        <taxon>Tracheophyta</taxon>
        <taxon>Spermatophyta</taxon>
        <taxon>Magnoliopsida</taxon>
        <taxon>Ranunculales</taxon>
        <taxon>Circaeasteraceae</taxon>
        <taxon>Kingdonia</taxon>
    </lineage>
</organism>
<dbReference type="Pfam" id="PF09497">
    <property type="entry name" value="Med12"/>
    <property type="match status" value="1"/>
</dbReference>
<gene>
    <name evidence="8" type="ORF">GIB67_022786</name>
</gene>
<dbReference type="GO" id="GO:0003712">
    <property type="term" value="F:transcription coregulator activity"/>
    <property type="evidence" value="ECO:0007669"/>
    <property type="project" value="InterPro"/>
</dbReference>
<comment type="caution">
    <text evidence="8">The sequence shown here is derived from an EMBL/GenBank/DDBJ whole genome shotgun (WGS) entry which is preliminary data.</text>
</comment>
<evidence type="ECO:0000256" key="6">
    <source>
        <dbReference type="SAM" id="MobiDB-lite"/>
    </source>
</evidence>
<evidence type="ECO:0000259" key="7">
    <source>
        <dbReference type="SMART" id="SM01281"/>
    </source>
</evidence>